<feature type="domain" description="YdhG-like" evidence="1">
    <location>
        <begin position="25"/>
        <end position="127"/>
    </location>
</feature>
<proteinExistence type="predicted"/>
<organism evidence="2 3">
    <name type="scientific">Stakelama tenebrarum</name>
    <dbReference type="NCBI Taxonomy" id="2711215"/>
    <lineage>
        <taxon>Bacteria</taxon>
        <taxon>Pseudomonadati</taxon>
        <taxon>Pseudomonadota</taxon>
        <taxon>Alphaproteobacteria</taxon>
        <taxon>Sphingomonadales</taxon>
        <taxon>Sphingomonadaceae</taxon>
        <taxon>Stakelama</taxon>
    </lineage>
</organism>
<accession>A0A6G6Y9F5</accession>
<name>A0A6G6Y9F5_9SPHN</name>
<dbReference type="KEGG" id="spzr:G5C33_17685"/>
<dbReference type="RefSeq" id="WP_165328363.1">
    <property type="nucleotide sequence ID" value="NZ_CP049109.1"/>
</dbReference>
<dbReference type="AlphaFoldDB" id="A0A6G6Y9F5"/>
<evidence type="ECO:0000259" key="1">
    <source>
        <dbReference type="Pfam" id="PF08818"/>
    </source>
</evidence>
<evidence type="ECO:0000313" key="3">
    <source>
        <dbReference type="Proteomes" id="UP000501568"/>
    </source>
</evidence>
<dbReference type="SUPFAM" id="SSF159888">
    <property type="entry name" value="YdhG-like"/>
    <property type="match status" value="1"/>
</dbReference>
<protein>
    <submittedName>
        <fullName evidence="2">DUF1801 domain-containing protein</fullName>
    </submittedName>
</protein>
<dbReference type="EMBL" id="CP049109">
    <property type="protein sequence ID" value="QIG81437.1"/>
    <property type="molecule type" value="Genomic_DNA"/>
</dbReference>
<dbReference type="Proteomes" id="UP000501568">
    <property type="component" value="Chromosome"/>
</dbReference>
<evidence type="ECO:0000313" key="2">
    <source>
        <dbReference type="EMBL" id="QIG81437.1"/>
    </source>
</evidence>
<dbReference type="InterPro" id="IPR014922">
    <property type="entry name" value="YdhG-like"/>
</dbReference>
<reference evidence="2 3" key="1">
    <citation type="submission" date="2020-02" db="EMBL/GenBank/DDBJ databases">
        <authorList>
            <person name="Zheng R.K."/>
            <person name="Sun C.M."/>
        </authorList>
    </citation>
    <scope>NUCLEOTIDE SEQUENCE [LARGE SCALE GENOMIC DNA]</scope>
    <source>
        <strain evidence="3">zrk23</strain>
    </source>
</reference>
<dbReference type="Pfam" id="PF08818">
    <property type="entry name" value="DUF1801"/>
    <property type="match status" value="1"/>
</dbReference>
<keyword evidence="3" id="KW-1185">Reference proteome</keyword>
<sequence>MAENKTQPTDASVAGFLEAVEHPVRRADGKTLCAMMELSGYEPVLWGPSIIGFGSYHYRYDSGREGEFLRIGFSPRKANLALYLFGGAEKDDILSRLGKHKRGSGCVYVNKLADVDMGVLEELIRASLAHMDANYPE</sequence>
<gene>
    <name evidence="2" type="ORF">G5C33_17685</name>
</gene>